<gene>
    <name evidence="3" type="ORF">ILYODFUR_024388</name>
</gene>
<evidence type="ECO:0000256" key="1">
    <source>
        <dbReference type="ARBA" id="ARBA00011881"/>
    </source>
</evidence>
<keyword evidence="2" id="KW-0456">Lyase</keyword>
<sequence>MHCVRVWTRSLCRVENLGAWRRSLSHTAAGKLDLSGIYPPIATPFTAKEDVDYQKLEENLLKYAKIPFKGLVVQGSNGEYPYLTEEERVEVVNAVRRSLPLGKLLMAGSGCECRCEPVFGLCKYMNAHINNEQMLFKCVEYRRCAAGFTLSVMF</sequence>
<dbReference type="Proteomes" id="UP001482620">
    <property type="component" value="Unassembled WGS sequence"/>
</dbReference>
<comment type="caution">
    <text evidence="3">The sequence shown here is derived from an EMBL/GenBank/DDBJ whole genome shotgun (WGS) entry which is preliminary data.</text>
</comment>
<reference evidence="3 4" key="1">
    <citation type="submission" date="2021-06" db="EMBL/GenBank/DDBJ databases">
        <authorList>
            <person name="Palmer J.M."/>
        </authorList>
    </citation>
    <scope>NUCLEOTIDE SEQUENCE [LARGE SCALE GENOMIC DNA]</scope>
    <source>
        <strain evidence="4">if_2019</strain>
        <tissue evidence="3">Muscle</tissue>
    </source>
</reference>
<protein>
    <submittedName>
        <fullName evidence="3">Uncharacterized protein</fullName>
    </submittedName>
</protein>
<accession>A0ABV0UMR9</accession>
<dbReference type="SUPFAM" id="SSF51569">
    <property type="entry name" value="Aldolase"/>
    <property type="match status" value="1"/>
</dbReference>
<organism evidence="3 4">
    <name type="scientific">Ilyodon furcidens</name>
    <name type="common">goldbreast splitfin</name>
    <dbReference type="NCBI Taxonomy" id="33524"/>
    <lineage>
        <taxon>Eukaryota</taxon>
        <taxon>Metazoa</taxon>
        <taxon>Chordata</taxon>
        <taxon>Craniata</taxon>
        <taxon>Vertebrata</taxon>
        <taxon>Euteleostomi</taxon>
        <taxon>Actinopterygii</taxon>
        <taxon>Neopterygii</taxon>
        <taxon>Teleostei</taxon>
        <taxon>Neoteleostei</taxon>
        <taxon>Acanthomorphata</taxon>
        <taxon>Ovalentaria</taxon>
        <taxon>Atherinomorphae</taxon>
        <taxon>Cyprinodontiformes</taxon>
        <taxon>Goodeidae</taxon>
        <taxon>Ilyodon</taxon>
    </lineage>
</organism>
<comment type="subunit">
    <text evidence="1">Homotetramer.</text>
</comment>
<dbReference type="PANTHER" id="PTHR12128">
    <property type="entry name" value="DIHYDRODIPICOLINATE SYNTHASE"/>
    <property type="match status" value="1"/>
</dbReference>
<keyword evidence="4" id="KW-1185">Reference proteome</keyword>
<name>A0ABV0UMR9_9TELE</name>
<dbReference type="InterPro" id="IPR002220">
    <property type="entry name" value="DapA-like"/>
</dbReference>
<evidence type="ECO:0000256" key="2">
    <source>
        <dbReference type="ARBA" id="ARBA00023239"/>
    </source>
</evidence>
<dbReference type="Gene3D" id="3.20.20.70">
    <property type="entry name" value="Aldolase class I"/>
    <property type="match status" value="1"/>
</dbReference>
<dbReference type="EMBL" id="JAHRIQ010072397">
    <property type="protein sequence ID" value="MEQ2245122.1"/>
    <property type="molecule type" value="Genomic_DNA"/>
</dbReference>
<dbReference type="Pfam" id="PF00701">
    <property type="entry name" value="DHDPS"/>
    <property type="match status" value="1"/>
</dbReference>
<dbReference type="InterPro" id="IPR013785">
    <property type="entry name" value="Aldolase_TIM"/>
</dbReference>
<evidence type="ECO:0000313" key="3">
    <source>
        <dbReference type="EMBL" id="MEQ2245122.1"/>
    </source>
</evidence>
<evidence type="ECO:0000313" key="4">
    <source>
        <dbReference type="Proteomes" id="UP001482620"/>
    </source>
</evidence>
<proteinExistence type="predicted"/>
<dbReference type="PANTHER" id="PTHR12128:SF66">
    <property type="entry name" value="4-HYDROXY-2-OXOGLUTARATE ALDOLASE, MITOCHONDRIAL"/>
    <property type="match status" value="1"/>
</dbReference>